<feature type="compositionally biased region" description="Basic and acidic residues" evidence="1">
    <location>
        <begin position="1"/>
        <end position="10"/>
    </location>
</feature>
<name>A0ABQ3UT01_9CHLR</name>
<sequence length="90" mass="10270">MRYSQVEKRTSPRNRWQPPPRRQERLLSTLTGSVVVQEYLHTQSEDAMLVSLHEKCKGVLIPLLTRLDKLSVILLGLGEGNAQERPHLAV</sequence>
<dbReference type="Proteomes" id="UP000654345">
    <property type="component" value="Unassembled WGS sequence"/>
</dbReference>
<dbReference type="EMBL" id="BNJG01000002">
    <property type="protein sequence ID" value="GHO55816.1"/>
    <property type="molecule type" value="Genomic_DNA"/>
</dbReference>
<evidence type="ECO:0000313" key="3">
    <source>
        <dbReference type="Proteomes" id="UP000654345"/>
    </source>
</evidence>
<gene>
    <name evidence="2" type="ORF">KSB_42910</name>
</gene>
<protein>
    <submittedName>
        <fullName evidence="2">Uncharacterized protein</fullName>
    </submittedName>
</protein>
<accession>A0ABQ3UT01</accession>
<evidence type="ECO:0000313" key="2">
    <source>
        <dbReference type="EMBL" id="GHO55816.1"/>
    </source>
</evidence>
<organism evidence="2 3">
    <name type="scientific">Ktedonobacter robiniae</name>
    <dbReference type="NCBI Taxonomy" id="2778365"/>
    <lineage>
        <taxon>Bacteria</taxon>
        <taxon>Bacillati</taxon>
        <taxon>Chloroflexota</taxon>
        <taxon>Ktedonobacteria</taxon>
        <taxon>Ktedonobacterales</taxon>
        <taxon>Ktedonobacteraceae</taxon>
        <taxon>Ktedonobacter</taxon>
    </lineage>
</organism>
<feature type="region of interest" description="Disordered" evidence="1">
    <location>
        <begin position="1"/>
        <end position="23"/>
    </location>
</feature>
<evidence type="ECO:0000256" key="1">
    <source>
        <dbReference type="SAM" id="MobiDB-lite"/>
    </source>
</evidence>
<keyword evidence="3" id="KW-1185">Reference proteome</keyword>
<reference evidence="2 3" key="1">
    <citation type="journal article" date="2021" name="Int. J. Syst. Evol. Microbiol.">
        <title>Reticulibacter mediterranei gen. nov., sp. nov., within the new family Reticulibacteraceae fam. nov., and Ktedonospora formicarum gen. nov., sp. nov., Ktedonobacter robiniae sp. nov., Dictyobacter formicarum sp. nov. and Dictyobacter arantiisoli sp. nov., belonging to the class Ktedonobacteria.</title>
        <authorList>
            <person name="Yabe S."/>
            <person name="Zheng Y."/>
            <person name="Wang C.M."/>
            <person name="Sakai Y."/>
            <person name="Abe K."/>
            <person name="Yokota A."/>
            <person name="Donadio S."/>
            <person name="Cavaletti L."/>
            <person name="Monciardini P."/>
        </authorList>
    </citation>
    <scope>NUCLEOTIDE SEQUENCE [LARGE SCALE GENOMIC DNA]</scope>
    <source>
        <strain evidence="2 3">SOSP1-30</strain>
    </source>
</reference>
<comment type="caution">
    <text evidence="2">The sequence shown here is derived from an EMBL/GenBank/DDBJ whole genome shotgun (WGS) entry which is preliminary data.</text>
</comment>
<dbReference type="RefSeq" id="WP_201372453.1">
    <property type="nucleotide sequence ID" value="NZ_BNJG01000002.1"/>
</dbReference>
<proteinExistence type="predicted"/>